<evidence type="ECO:0000313" key="2">
    <source>
        <dbReference type="Proteomes" id="UP000759529"/>
    </source>
</evidence>
<reference evidence="1 2" key="1">
    <citation type="submission" date="2021-02" db="EMBL/GenBank/DDBJ databases">
        <authorList>
            <person name="Jung H.S."/>
            <person name="Chun B.H."/>
            <person name="Jeon C.O."/>
        </authorList>
    </citation>
    <scope>NUCLEOTIDE SEQUENCE [LARGE SCALE GENOMIC DNA]</scope>
    <source>
        <strain evidence="1 2">LMG 25203</strain>
    </source>
</reference>
<gene>
    <name evidence="1" type="ORF">H9X54_000690</name>
</gene>
<feature type="non-terminal residue" evidence="1">
    <location>
        <position position="1"/>
    </location>
</feature>
<dbReference type="RefSeq" id="WP_204158514.1">
    <property type="nucleotide sequence ID" value="NZ_JACSOD020000193.1"/>
</dbReference>
<accession>A0ABS2CSA4</accession>
<keyword evidence="2" id="KW-1185">Reference proteome</keyword>
<dbReference type="EMBL" id="JACSOD020000193">
    <property type="protein sequence ID" value="MBM6497838.1"/>
    <property type="molecule type" value="Genomic_DNA"/>
</dbReference>
<comment type="caution">
    <text evidence="1">The sequence shown here is derived from an EMBL/GenBank/DDBJ whole genome shotgun (WGS) entry which is preliminary data.</text>
</comment>
<feature type="non-terminal residue" evidence="1">
    <location>
        <position position="93"/>
    </location>
</feature>
<proteinExistence type="predicted"/>
<protein>
    <submittedName>
        <fullName evidence="1">Uncharacterized protein</fullName>
    </submittedName>
</protein>
<name>A0ABS2CSA4_9FLAO</name>
<sequence>DDIEVCDTNANNQNGQMTVDLTIRTAAVLSQQPLPASSYTVTYYTSQLQAEQGNLPIIPATNYLASNLDTIWVRVENNATGCYNLGSFQVFVG</sequence>
<dbReference type="Proteomes" id="UP000759529">
    <property type="component" value="Unassembled WGS sequence"/>
</dbReference>
<evidence type="ECO:0000313" key="1">
    <source>
        <dbReference type="EMBL" id="MBM6497838.1"/>
    </source>
</evidence>
<organism evidence="1 2">
    <name type="scientific">Flavobacterium macrobrachii</name>
    <dbReference type="NCBI Taxonomy" id="591204"/>
    <lineage>
        <taxon>Bacteria</taxon>
        <taxon>Pseudomonadati</taxon>
        <taxon>Bacteroidota</taxon>
        <taxon>Flavobacteriia</taxon>
        <taxon>Flavobacteriales</taxon>
        <taxon>Flavobacteriaceae</taxon>
        <taxon>Flavobacterium</taxon>
    </lineage>
</organism>